<name>A0A7W7C531_9PSEU</name>
<dbReference type="AlphaFoldDB" id="A0A7W7C531"/>
<dbReference type="GO" id="GO:0003824">
    <property type="term" value="F:catalytic activity"/>
    <property type="evidence" value="ECO:0007669"/>
    <property type="project" value="UniProtKB-ARBA"/>
</dbReference>
<dbReference type="InterPro" id="IPR029058">
    <property type="entry name" value="AB_hydrolase_fold"/>
</dbReference>
<organism evidence="2 3">
    <name type="scientific">Crossiella cryophila</name>
    <dbReference type="NCBI Taxonomy" id="43355"/>
    <lineage>
        <taxon>Bacteria</taxon>
        <taxon>Bacillati</taxon>
        <taxon>Actinomycetota</taxon>
        <taxon>Actinomycetes</taxon>
        <taxon>Pseudonocardiales</taxon>
        <taxon>Pseudonocardiaceae</taxon>
        <taxon>Crossiella</taxon>
    </lineage>
</organism>
<evidence type="ECO:0000259" key="1">
    <source>
        <dbReference type="Pfam" id="PF12697"/>
    </source>
</evidence>
<dbReference type="SUPFAM" id="SSF53474">
    <property type="entry name" value="alpha/beta-Hydrolases"/>
    <property type="match status" value="1"/>
</dbReference>
<gene>
    <name evidence="2" type="ORF">HNR67_000757</name>
</gene>
<comment type="caution">
    <text evidence="2">The sequence shown here is derived from an EMBL/GenBank/DDBJ whole genome shotgun (WGS) entry which is preliminary data.</text>
</comment>
<dbReference type="PANTHER" id="PTHR12277:SF81">
    <property type="entry name" value="PROTEIN ABHD13"/>
    <property type="match status" value="1"/>
</dbReference>
<dbReference type="Proteomes" id="UP000533598">
    <property type="component" value="Unassembled WGS sequence"/>
</dbReference>
<evidence type="ECO:0000313" key="2">
    <source>
        <dbReference type="EMBL" id="MBB4674639.1"/>
    </source>
</evidence>
<evidence type="ECO:0000313" key="3">
    <source>
        <dbReference type="Proteomes" id="UP000533598"/>
    </source>
</evidence>
<reference evidence="2 3" key="1">
    <citation type="submission" date="2020-08" db="EMBL/GenBank/DDBJ databases">
        <title>Sequencing the genomes of 1000 actinobacteria strains.</title>
        <authorList>
            <person name="Klenk H.-P."/>
        </authorList>
    </citation>
    <scope>NUCLEOTIDE SEQUENCE [LARGE SCALE GENOMIC DNA]</scope>
    <source>
        <strain evidence="2 3">DSM 44230</strain>
    </source>
</reference>
<proteinExistence type="predicted"/>
<dbReference type="InterPro" id="IPR000073">
    <property type="entry name" value="AB_hydrolase_1"/>
</dbReference>
<sequence>MALVTTGHETGVTLLTSDKVRLNGLLLGPRTPSAHPTAVVVAHGFTKHTGRPDVRRLLRRLALRHTVLGLDLRGHGRSGGRSSVGLDEQFDVAAGVEFLRALGHPRVTTLGCSLGGSVVLRQAALAEGAAKPDAVVAVSPPARWWVRETTKMRRVNQLLELPGGPAFGLLMLGVRLGPRWTTAPASPIELAPRIAPTPLLFVHGTADNYFPVADVTAMHRACGPSAELWLEEGMGHAESSLTPGLVDRIREWLGATSGSVPSSLELTTSDFRNGSV</sequence>
<accession>A0A7W7C531</accession>
<dbReference type="Gene3D" id="3.40.50.1820">
    <property type="entry name" value="alpha/beta hydrolase"/>
    <property type="match status" value="1"/>
</dbReference>
<dbReference type="Pfam" id="PF12697">
    <property type="entry name" value="Abhydrolase_6"/>
    <property type="match status" value="1"/>
</dbReference>
<protein>
    <submittedName>
        <fullName evidence="2">Pimeloyl-ACP methyl ester carboxylesterase</fullName>
    </submittedName>
</protein>
<dbReference type="PANTHER" id="PTHR12277">
    <property type="entry name" value="ALPHA/BETA HYDROLASE DOMAIN-CONTAINING PROTEIN"/>
    <property type="match status" value="1"/>
</dbReference>
<dbReference type="EMBL" id="JACHMH010000001">
    <property type="protein sequence ID" value="MBB4674639.1"/>
    <property type="molecule type" value="Genomic_DNA"/>
</dbReference>
<dbReference type="RefSeq" id="WP_185000737.1">
    <property type="nucleotide sequence ID" value="NZ_BAAAUI010000003.1"/>
</dbReference>
<feature type="domain" description="AB hydrolase-1" evidence="1">
    <location>
        <begin position="39"/>
        <end position="237"/>
    </location>
</feature>
<keyword evidence="3" id="KW-1185">Reference proteome</keyword>